<sequence>MKNVVEQLQKALYNQLNTQKDSSEEEGAVGYIHAERVGREKINERMKLLQDIVPGCDKVTRKALILDEIINYVRSLQNQVEFLSMKLASVNPMLYDFGLDLDAFMLKPDEIMSSLALPIMPSAQQCSLDGGSATFAPSNDNYNYQLLPQLIDGSAATNSLLFQQAHVPNILLQTSSVSDDSGFATHLQGQSGHDVIYMIIKICDDILVILSSDLSISEESCETSTNTYLIGMETRMQELILSLKVGSGGVDMVGICGMWGSGKSTLASSVYDEISHEFEGSCFVKNVRARSRIHGLKTLQEEILSNVLKSEVTFTNLEQGTHMMETRLRDISVLIVLDDVHHTDHLRMLAGSQNWFGKGSRVIFTTRNQYLFDDHSARTYNVRMLNDTEAIEVFSWHAFGKREPLQGFKEDSVLSMVSKCGGHPSVLQSLGSFLHGKHRSEWMRILDRLEVLHGSVGSRFVLGFDPENEEASVYVLGMFKIDSRQEMTNVDENHVRNGVLDFPESKNEEKLLSVGRLDSSRYAMEGSRILRGTRRM</sequence>
<dbReference type="SUPFAM" id="SSF52540">
    <property type="entry name" value="P-loop containing nucleoside triphosphate hydrolases"/>
    <property type="match status" value="1"/>
</dbReference>
<dbReference type="Gene3D" id="4.10.280.10">
    <property type="entry name" value="Helix-loop-helix DNA-binding domain"/>
    <property type="match status" value="1"/>
</dbReference>
<dbReference type="GO" id="GO:0006952">
    <property type="term" value="P:defense response"/>
    <property type="evidence" value="ECO:0007669"/>
    <property type="project" value="InterPro"/>
</dbReference>
<keyword evidence="5" id="KW-0539">Nucleus</keyword>
<dbReference type="InterPro" id="IPR042197">
    <property type="entry name" value="Apaf_helical"/>
</dbReference>
<organism evidence="7 8">
    <name type="scientific">Mikania micrantha</name>
    <name type="common">bitter vine</name>
    <dbReference type="NCBI Taxonomy" id="192012"/>
    <lineage>
        <taxon>Eukaryota</taxon>
        <taxon>Viridiplantae</taxon>
        <taxon>Streptophyta</taxon>
        <taxon>Embryophyta</taxon>
        <taxon>Tracheophyta</taxon>
        <taxon>Spermatophyta</taxon>
        <taxon>Magnoliopsida</taxon>
        <taxon>eudicotyledons</taxon>
        <taxon>Gunneridae</taxon>
        <taxon>Pentapetalae</taxon>
        <taxon>asterids</taxon>
        <taxon>campanulids</taxon>
        <taxon>Asterales</taxon>
        <taxon>Asteraceae</taxon>
        <taxon>Asteroideae</taxon>
        <taxon>Heliantheae alliance</taxon>
        <taxon>Eupatorieae</taxon>
        <taxon>Mikania</taxon>
    </lineage>
</organism>
<dbReference type="Gene3D" id="3.40.50.300">
    <property type="entry name" value="P-loop containing nucleotide triphosphate hydrolases"/>
    <property type="match status" value="1"/>
</dbReference>
<dbReference type="Proteomes" id="UP000326396">
    <property type="component" value="Linkage Group LG8"/>
</dbReference>
<evidence type="ECO:0000256" key="2">
    <source>
        <dbReference type="ARBA" id="ARBA00022614"/>
    </source>
</evidence>
<keyword evidence="3" id="KW-0805">Transcription regulation</keyword>
<evidence type="ECO:0000259" key="6">
    <source>
        <dbReference type="PROSITE" id="PS50888"/>
    </source>
</evidence>
<evidence type="ECO:0000313" key="7">
    <source>
        <dbReference type="EMBL" id="KAD2804109.1"/>
    </source>
</evidence>
<dbReference type="SUPFAM" id="SSF47459">
    <property type="entry name" value="HLH, helix-loop-helix DNA-binding domain"/>
    <property type="match status" value="1"/>
</dbReference>
<evidence type="ECO:0000313" key="8">
    <source>
        <dbReference type="Proteomes" id="UP000326396"/>
    </source>
</evidence>
<dbReference type="SMART" id="SM00353">
    <property type="entry name" value="HLH"/>
    <property type="match status" value="1"/>
</dbReference>
<dbReference type="Pfam" id="PF00931">
    <property type="entry name" value="NB-ARC"/>
    <property type="match status" value="1"/>
</dbReference>
<gene>
    <name evidence="7" type="ORF">E3N88_37486</name>
</gene>
<dbReference type="EMBL" id="SZYD01000018">
    <property type="protein sequence ID" value="KAD2804109.1"/>
    <property type="molecule type" value="Genomic_DNA"/>
</dbReference>
<evidence type="ECO:0000256" key="4">
    <source>
        <dbReference type="ARBA" id="ARBA00023163"/>
    </source>
</evidence>
<dbReference type="InterPro" id="IPR036638">
    <property type="entry name" value="HLH_DNA-bd_sf"/>
</dbReference>
<keyword evidence="2" id="KW-0433">Leucine-rich repeat</keyword>
<dbReference type="GO" id="GO:0005634">
    <property type="term" value="C:nucleus"/>
    <property type="evidence" value="ECO:0007669"/>
    <property type="project" value="UniProtKB-SubCell"/>
</dbReference>
<name>A0A5N6LRC2_9ASTR</name>
<dbReference type="PROSITE" id="PS50888">
    <property type="entry name" value="BHLH"/>
    <property type="match status" value="1"/>
</dbReference>
<dbReference type="InterPro" id="IPR002182">
    <property type="entry name" value="NB-ARC"/>
</dbReference>
<dbReference type="AlphaFoldDB" id="A0A5N6LRC2"/>
<protein>
    <recommendedName>
        <fullName evidence="6">BHLH domain-containing protein</fullName>
    </recommendedName>
</protein>
<dbReference type="Pfam" id="PF00010">
    <property type="entry name" value="HLH"/>
    <property type="match status" value="1"/>
</dbReference>
<dbReference type="InterPro" id="IPR011598">
    <property type="entry name" value="bHLH_dom"/>
</dbReference>
<dbReference type="PANTHER" id="PTHR11017">
    <property type="entry name" value="LEUCINE-RICH REPEAT-CONTAINING PROTEIN"/>
    <property type="match status" value="1"/>
</dbReference>
<proteinExistence type="predicted"/>
<dbReference type="Gene3D" id="1.10.8.430">
    <property type="entry name" value="Helical domain of apoptotic protease-activating factors"/>
    <property type="match status" value="1"/>
</dbReference>
<evidence type="ECO:0000256" key="1">
    <source>
        <dbReference type="ARBA" id="ARBA00004123"/>
    </source>
</evidence>
<dbReference type="GO" id="GO:0043531">
    <property type="term" value="F:ADP binding"/>
    <property type="evidence" value="ECO:0007669"/>
    <property type="project" value="InterPro"/>
</dbReference>
<comment type="subcellular location">
    <subcellularLocation>
        <location evidence="1">Nucleus</location>
    </subcellularLocation>
</comment>
<evidence type="ECO:0000256" key="3">
    <source>
        <dbReference type="ARBA" id="ARBA00023015"/>
    </source>
</evidence>
<dbReference type="InterPro" id="IPR027417">
    <property type="entry name" value="P-loop_NTPase"/>
</dbReference>
<dbReference type="InterPro" id="IPR044974">
    <property type="entry name" value="Disease_R_plants"/>
</dbReference>
<dbReference type="GO" id="GO:0046983">
    <property type="term" value="F:protein dimerization activity"/>
    <property type="evidence" value="ECO:0007669"/>
    <property type="project" value="InterPro"/>
</dbReference>
<keyword evidence="4" id="KW-0804">Transcription</keyword>
<keyword evidence="8" id="KW-1185">Reference proteome</keyword>
<feature type="domain" description="BHLH" evidence="6">
    <location>
        <begin position="26"/>
        <end position="76"/>
    </location>
</feature>
<accession>A0A5N6LRC2</accession>
<comment type="caution">
    <text evidence="7">The sequence shown here is derived from an EMBL/GenBank/DDBJ whole genome shotgun (WGS) entry which is preliminary data.</text>
</comment>
<evidence type="ECO:0000256" key="5">
    <source>
        <dbReference type="ARBA" id="ARBA00023242"/>
    </source>
</evidence>
<dbReference type="PANTHER" id="PTHR11017:SF271">
    <property type="entry name" value="DISEASE RESISTANCE PROTEIN (TIR-NBS-LRR CLASS) FAMILY"/>
    <property type="match status" value="1"/>
</dbReference>
<reference evidence="7 8" key="1">
    <citation type="submission" date="2019-05" db="EMBL/GenBank/DDBJ databases">
        <title>Mikania micrantha, genome provides insights into the molecular mechanism of rapid growth.</title>
        <authorList>
            <person name="Liu B."/>
        </authorList>
    </citation>
    <scope>NUCLEOTIDE SEQUENCE [LARGE SCALE GENOMIC DNA]</scope>
    <source>
        <strain evidence="7">NLD-2019</strain>
        <tissue evidence="7">Leaf</tissue>
    </source>
</reference>
<dbReference type="PRINTS" id="PR00364">
    <property type="entry name" value="DISEASERSIST"/>
</dbReference>
<dbReference type="OrthoDB" id="1435745at2759"/>